<dbReference type="STRING" id="118168.MC7420_3186"/>
<dbReference type="EMBL" id="DS989843">
    <property type="protein sequence ID" value="EDX77862.1"/>
    <property type="molecule type" value="Genomic_DNA"/>
</dbReference>
<gene>
    <name evidence="1" type="ORF">MC7420_3186</name>
</gene>
<dbReference type="Proteomes" id="UP000003835">
    <property type="component" value="Unassembled WGS sequence"/>
</dbReference>
<dbReference type="RefSeq" id="WP_006099123.1">
    <property type="nucleotide sequence ID" value="NZ_DS989843.1"/>
</dbReference>
<protein>
    <submittedName>
        <fullName evidence="1">Uncharacterized protein</fullName>
    </submittedName>
</protein>
<dbReference type="eggNOG" id="ENOG502ZNW4">
    <property type="taxonomic scope" value="Bacteria"/>
</dbReference>
<dbReference type="AlphaFoldDB" id="B4VK54"/>
<reference evidence="1 2" key="1">
    <citation type="submission" date="2008-07" db="EMBL/GenBank/DDBJ databases">
        <authorList>
            <person name="Tandeau de Marsac N."/>
            <person name="Ferriera S."/>
            <person name="Johnson J."/>
            <person name="Kravitz S."/>
            <person name="Beeson K."/>
            <person name="Sutton G."/>
            <person name="Rogers Y.-H."/>
            <person name="Friedman R."/>
            <person name="Frazier M."/>
            <person name="Venter J.C."/>
        </authorList>
    </citation>
    <scope>NUCLEOTIDE SEQUENCE [LARGE SCALE GENOMIC DNA]</scope>
    <source>
        <strain evidence="1 2">PCC 7420</strain>
    </source>
</reference>
<keyword evidence="2" id="KW-1185">Reference proteome</keyword>
<dbReference type="OrthoDB" id="9913191at2"/>
<proteinExistence type="predicted"/>
<dbReference type="HOGENOM" id="CLU_2602123_0_0_3"/>
<accession>B4VK54</accession>
<evidence type="ECO:0000313" key="1">
    <source>
        <dbReference type="EMBL" id="EDX77862.1"/>
    </source>
</evidence>
<name>B4VK54_9CYAN</name>
<organism evidence="1 2">
    <name type="scientific">Coleofasciculus chthonoplastes PCC 7420</name>
    <dbReference type="NCBI Taxonomy" id="118168"/>
    <lineage>
        <taxon>Bacteria</taxon>
        <taxon>Bacillati</taxon>
        <taxon>Cyanobacteriota</taxon>
        <taxon>Cyanophyceae</taxon>
        <taxon>Coleofasciculales</taxon>
        <taxon>Coleofasciculaceae</taxon>
        <taxon>Coleofasciculus</taxon>
    </lineage>
</organism>
<sequence>MDKEHLSAEAKAIRDRLFGWDSPTQAQLEEIATVEYLWGRLLDTILESCPDNRERDQAIVHLESVREWMRKSIIRGEDRK</sequence>
<evidence type="ECO:0000313" key="2">
    <source>
        <dbReference type="Proteomes" id="UP000003835"/>
    </source>
</evidence>